<dbReference type="RefSeq" id="WP_249318627.1">
    <property type="nucleotide sequence ID" value="NZ_JACRSN010000005.1"/>
</dbReference>
<comment type="caution">
    <text evidence="9">The sequence shown here is derived from an EMBL/GenBank/DDBJ whole genome shotgun (WGS) entry which is preliminary data.</text>
</comment>
<organism evidence="9 10">
    <name type="scientific">Yeguia hominis</name>
    <dbReference type="NCBI Taxonomy" id="2763662"/>
    <lineage>
        <taxon>Bacteria</taxon>
        <taxon>Bacillati</taxon>
        <taxon>Bacillota</taxon>
        <taxon>Clostridia</taxon>
        <taxon>Eubacteriales</taxon>
        <taxon>Yeguiaceae</taxon>
        <taxon>Yeguia</taxon>
    </lineage>
</organism>
<feature type="transmembrane region" description="Helical" evidence="8">
    <location>
        <begin position="324"/>
        <end position="341"/>
    </location>
</feature>
<reference evidence="9" key="1">
    <citation type="submission" date="2020-08" db="EMBL/GenBank/DDBJ databases">
        <title>Genome public.</title>
        <authorList>
            <person name="Liu C."/>
            <person name="Sun Q."/>
        </authorList>
    </citation>
    <scope>NUCLEOTIDE SEQUENCE</scope>
    <source>
        <strain evidence="9">NSJ-40</strain>
    </source>
</reference>
<evidence type="ECO:0000256" key="7">
    <source>
        <dbReference type="PIRNR" id="PIRNR016636"/>
    </source>
</evidence>
<dbReference type="PIRSF" id="PIRSF500217">
    <property type="entry name" value="AlgI"/>
    <property type="match status" value="1"/>
</dbReference>
<dbReference type="EMBL" id="JACRSN010000005">
    <property type="protein sequence ID" value="MBC8533281.1"/>
    <property type="molecule type" value="Genomic_DNA"/>
</dbReference>
<proteinExistence type="inferred from homology"/>
<feature type="transmembrane region" description="Helical" evidence="8">
    <location>
        <begin position="6"/>
        <end position="22"/>
    </location>
</feature>
<dbReference type="Proteomes" id="UP000651482">
    <property type="component" value="Unassembled WGS sequence"/>
</dbReference>
<comment type="similarity">
    <text evidence="2 7">Belongs to the membrane-bound acyltransferase family.</text>
</comment>
<keyword evidence="7" id="KW-0808">Transferase</keyword>
<evidence type="ECO:0000256" key="4">
    <source>
        <dbReference type="ARBA" id="ARBA00022692"/>
    </source>
</evidence>
<feature type="transmembrane region" description="Helical" evidence="8">
    <location>
        <begin position="116"/>
        <end position="138"/>
    </location>
</feature>
<feature type="transmembrane region" description="Helical" evidence="8">
    <location>
        <begin position="78"/>
        <end position="96"/>
    </location>
</feature>
<evidence type="ECO:0000256" key="5">
    <source>
        <dbReference type="ARBA" id="ARBA00022989"/>
    </source>
</evidence>
<dbReference type="InterPro" id="IPR051085">
    <property type="entry name" value="MB_O-acyltransferase"/>
</dbReference>
<dbReference type="GO" id="GO:0005886">
    <property type="term" value="C:plasma membrane"/>
    <property type="evidence" value="ECO:0007669"/>
    <property type="project" value="UniProtKB-SubCell"/>
</dbReference>
<evidence type="ECO:0000256" key="1">
    <source>
        <dbReference type="ARBA" id="ARBA00004651"/>
    </source>
</evidence>
<dbReference type="InterPro" id="IPR028362">
    <property type="entry name" value="AlgI"/>
</dbReference>
<feature type="transmembrane region" description="Helical" evidence="8">
    <location>
        <begin position="434"/>
        <end position="458"/>
    </location>
</feature>
<keyword evidence="3 7" id="KW-1003">Cell membrane</keyword>
<dbReference type="GO" id="GO:0042121">
    <property type="term" value="P:alginic acid biosynthetic process"/>
    <property type="evidence" value="ECO:0007669"/>
    <property type="project" value="InterPro"/>
</dbReference>
<dbReference type="Pfam" id="PF03062">
    <property type="entry name" value="MBOAT"/>
    <property type="match status" value="1"/>
</dbReference>
<dbReference type="PANTHER" id="PTHR13285">
    <property type="entry name" value="ACYLTRANSFERASE"/>
    <property type="match status" value="1"/>
</dbReference>
<dbReference type="PANTHER" id="PTHR13285:SF18">
    <property type="entry name" value="PROTEIN-CYSTEINE N-PALMITOYLTRANSFERASE RASP"/>
    <property type="match status" value="1"/>
</dbReference>
<feature type="transmembrane region" description="Helical" evidence="8">
    <location>
        <begin position="219"/>
        <end position="240"/>
    </location>
</feature>
<dbReference type="GO" id="GO:0016746">
    <property type="term" value="F:acyltransferase activity"/>
    <property type="evidence" value="ECO:0007669"/>
    <property type="project" value="UniProtKB-KW"/>
</dbReference>
<dbReference type="InterPro" id="IPR004299">
    <property type="entry name" value="MBOAT_fam"/>
</dbReference>
<keyword evidence="7" id="KW-0012">Acyltransferase</keyword>
<feature type="transmembrane region" description="Helical" evidence="8">
    <location>
        <begin position="353"/>
        <end position="371"/>
    </location>
</feature>
<gene>
    <name evidence="9" type="ORF">IAG03_04540</name>
</gene>
<sequence length="468" mass="53076">MVFSDLFFLYFFLPLCLLCYVLSKKLVYRNVVLIVFSLIFYAWGEPLGVFLLLLNALINYLCGLAIEKYRGAGGAKIALAVALVMDLGILGVFKYSAFFVNNLNLILPVDLPVPKIALPIGISFYTFQALSYIIDCYWGKVEVQKSYAKLLMYISLFPQLVAGPIVRYSTIAEEIDSRSVSLEDVNVGVNRLIIGLAKKVILANNLGTIVEAFFGKADISGLSVLGTWYAVVVYALQIYFDFSGYSDMAIGLGRLFGFHFNENFNYPFICRSVTEFWQRWHISLSTWFRDYVLYIPLFGRRRKYGGLFLVWFCTGLWHGANWNYIIWGLYFGVFIALELLITKKRLDHAPGALMHLYNKLVIIVGFGIFYFEDMGKLGDFFKNLIGANGNAFTDPIFASSFANNIFLVLAALIFSLPVLRIVRQLAERSRRGMLIHSTATVVCNVVLLLVCSIMLVNATNNPFLYFRW</sequence>
<dbReference type="PIRSF" id="PIRSF016636">
    <property type="entry name" value="AlgI_DltB"/>
    <property type="match status" value="1"/>
</dbReference>
<evidence type="ECO:0000313" key="10">
    <source>
        <dbReference type="Proteomes" id="UP000651482"/>
    </source>
</evidence>
<feature type="transmembrane region" description="Helical" evidence="8">
    <location>
        <begin position="401"/>
        <end position="422"/>
    </location>
</feature>
<keyword evidence="4 8" id="KW-0812">Transmembrane</keyword>
<keyword evidence="10" id="KW-1185">Reference proteome</keyword>
<keyword evidence="5 8" id="KW-1133">Transmembrane helix</keyword>
<feature type="transmembrane region" description="Helical" evidence="8">
    <location>
        <begin position="49"/>
        <end position="66"/>
    </location>
</feature>
<feature type="transmembrane region" description="Helical" evidence="8">
    <location>
        <begin position="27"/>
        <end position="43"/>
    </location>
</feature>
<dbReference type="AlphaFoldDB" id="A0A926D7T3"/>
<evidence type="ECO:0000313" key="9">
    <source>
        <dbReference type="EMBL" id="MBC8533281.1"/>
    </source>
</evidence>
<comment type="subcellular location">
    <subcellularLocation>
        <location evidence="1">Cell membrane</location>
        <topology evidence="1">Multi-pass membrane protein</topology>
    </subcellularLocation>
</comment>
<name>A0A926D7T3_9FIRM</name>
<keyword evidence="6 7" id="KW-0472">Membrane</keyword>
<evidence type="ECO:0000256" key="8">
    <source>
        <dbReference type="SAM" id="Phobius"/>
    </source>
</evidence>
<protein>
    <submittedName>
        <fullName evidence="9">MBOAT family protein</fullName>
    </submittedName>
</protein>
<evidence type="ECO:0000256" key="6">
    <source>
        <dbReference type="ARBA" id="ARBA00023136"/>
    </source>
</evidence>
<evidence type="ECO:0000256" key="2">
    <source>
        <dbReference type="ARBA" id="ARBA00010323"/>
    </source>
</evidence>
<evidence type="ECO:0000256" key="3">
    <source>
        <dbReference type="ARBA" id="ARBA00022475"/>
    </source>
</evidence>
<dbReference type="InterPro" id="IPR024194">
    <property type="entry name" value="Ac/AlaTfrase_AlgI/DltB"/>
</dbReference>
<accession>A0A926D7T3</accession>
<feature type="transmembrane region" description="Helical" evidence="8">
    <location>
        <begin position="150"/>
        <end position="169"/>
    </location>
</feature>